<organism evidence="1">
    <name type="scientific">Rodentolepis nana</name>
    <name type="common">Dwarf tapeworm</name>
    <name type="synonym">Hymenolepis nana</name>
    <dbReference type="NCBI Taxonomy" id="102285"/>
    <lineage>
        <taxon>Eukaryota</taxon>
        <taxon>Metazoa</taxon>
        <taxon>Spiralia</taxon>
        <taxon>Lophotrochozoa</taxon>
        <taxon>Platyhelminthes</taxon>
        <taxon>Cestoda</taxon>
        <taxon>Eucestoda</taxon>
        <taxon>Cyclophyllidea</taxon>
        <taxon>Hymenolepididae</taxon>
        <taxon>Rodentolepis</taxon>
    </lineage>
</organism>
<evidence type="ECO:0000313" key="1">
    <source>
        <dbReference type="WBParaSite" id="HNAJ_0000685601-mRNA-1"/>
    </source>
</evidence>
<dbReference type="WBParaSite" id="HNAJ_0000685601-mRNA-1">
    <property type="protein sequence ID" value="HNAJ_0000685601-mRNA-1"/>
    <property type="gene ID" value="HNAJ_0000685601"/>
</dbReference>
<protein>
    <submittedName>
        <fullName evidence="1">SWIRM domain-containing protein</fullName>
    </submittedName>
</protein>
<sequence length="128" mass="15038">LILPSHFLFQVHQQLRENHSGADNKISERRPVMEHVSEYRRFLEAREATCRKISESSLPLKNENSSEEFLNIYESYLWRPNGLEGPVYSNKLPEVEKKLLNEVHLPQILPLSNGRNLLFLRKLMLISK</sequence>
<dbReference type="AlphaFoldDB" id="A0A0R3TIG5"/>
<accession>A0A0R3TIG5</accession>
<reference evidence="1" key="1">
    <citation type="submission" date="2017-02" db="UniProtKB">
        <authorList>
            <consortium name="WormBaseParasite"/>
        </authorList>
    </citation>
    <scope>IDENTIFICATION</scope>
</reference>
<name>A0A0R3TIG5_RODNA</name>
<proteinExistence type="predicted"/>